<organism evidence="2 3">
    <name type="scientific">Microthlaspi erraticum</name>
    <dbReference type="NCBI Taxonomy" id="1685480"/>
    <lineage>
        <taxon>Eukaryota</taxon>
        <taxon>Viridiplantae</taxon>
        <taxon>Streptophyta</taxon>
        <taxon>Embryophyta</taxon>
        <taxon>Tracheophyta</taxon>
        <taxon>Spermatophyta</taxon>
        <taxon>Magnoliopsida</taxon>
        <taxon>eudicotyledons</taxon>
        <taxon>Gunneridae</taxon>
        <taxon>Pentapetalae</taxon>
        <taxon>rosids</taxon>
        <taxon>malvids</taxon>
        <taxon>Brassicales</taxon>
        <taxon>Brassicaceae</taxon>
        <taxon>Coluteocarpeae</taxon>
        <taxon>Microthlaspi</taxon>
    </lineage>
</organism>
<sequence>MGPKIVEEFQEIFKAGYIPSSINSTYVRLIPKVPSPKTVAEYIPSALCNVYYKVISKILTRRLQPILPTIISENQTAFVPERAISDNVLITHENLHYLKSSGATKHCSMAVKMDMSNAYDRLEWGFIVAVMERMGFHPKWINWIFQCISTVSYTFLINGSAQGRVSPQRGIRQGDPLSPFIFILCSEVLSGLCKNA</sequence>
<dbReference type="OrthoDB" id="911218at2759"/>
<comment type="caution">
    <text evidence="2">The sequence shown here is derived from an EMBL/GenBank/DDBJ whole genome shotgun (WGS) entry which is preliminary data.</text>
</comment>
<accession>A0A6D2L910</accession>
<dbReference type="Pfam" id="PF00078">
    <property type="entry name" value="RVT_1"/>
    <property type="match status" value="1"/>
</dbReference>
<reference evidence="2" key="1">
    <citation type="submission" date="2020-01" db="EMBL/GenBank/DDBJ databases">
        <authorList>
            <person name="Mishra B."/>
        </authorList>
    </citation>
    <scope>NUCLEOTIDE SEQUENCE [LARGE SCALE GENOMIC DNA]</scope>
</reference>
<keyword evidence="3" id="KW-1185">Reference proteome</keyword>
<evidence type="ECO:0000259" key="1">
    <source>
        <dbReference type="PROSITE" id="PS50878"/>
    </source>
</evidence>
<dbReference type="AlphaFoldDB" id="A0A6D2L910"/>
<dbReference type="InterPro" id="IPR000477">
    <property type="entry name" value="RT_dom"/>
</dbReference>
<dbReference type="Proteomes" id="UP000467841">
    <property type="component" value="Unassembled WGS sequence"/>
</dbReference>
<proteinExistence type="predicted"/>
<dbReference type="InterPro" id="IPR043502">
    <property type="entry name" value="DNA/RNA_pol_sf"/>
</dbReference>
<name>A0A6D2L910_9BRAS</name>
<dbReference type="PANTHER" id="PTHR46890">
    <property type="entry name" value="NON-LTR RETROLELEMENT REVERSE TRANSCRIPTASE-LIKE PROTEIN-RELATED"/>
    <property type="match status" value="1"/>
</dbReference>
<gene>
    <name evidence="2" type="ORF">MERR_LOCUS49510</name>
</gene>
<feature type="domain" description="Reverse transcriptase" evidence="1">
    <location>
        <begin position="11"/>
        <end position="196"/>
    </location>
</feature>
<protein>
    <recommendedName>
        <fullName evidence="1">Reverse transcriptase domain-containing protein</fullName>
    </recommendedName>
</protein>
<dbReference type="CDD" id="cd01650">
    <property type="entry name" value="RT_nLTR_like"/>
    <property type="match status" value="1"/>
</dbReference>
<dbReference type="InterPro" id="IPR052343">
    <property type="entry name" value="Retrotransposon-Effector_Assoc"/>
</dbReference>
<evidence type="ECO:0000313" key="2">
    <source>
        <dbReference type="EMBL" id="CAA7062274.1"/>
    </source>
</evidence>
<evidence type="ECO:0000313" key="3">
    <source>
        <dbReference type="Proteomes" id="UP000467841"/>
    </source>
</evidence>
<dbReference type="PROSITE" id="PS50878">
    <property type="entry name" value="RT_POL"/>
    <property type="match status" value="1"/>
</dbReference>
<dbReference type="SUPFAM" id="SSF56672">
    <property type="entry name" value="DNA/RNA polymerases"/>
    <property type="match status" value="1"/>
</dbReference>
<dbReference type="EMBL" id="CACVBM020001939">
    <property type="protein sequence ID" value="CAA7062274.1"/>
    <property type="molecule type" value="Genomic_DNA"/>
</dbReference>
<dbReference type="PANTHER" id="PTHR46890:SF48">
    <property type="entry name" value="RNA-DIRECTED DNA POLYMERASE"/>
    <property type="match status" value="1"/>
</dbReference>